<evidence type="ECO:0000313" key="1">
    <source>
        <dbReference type="EMBL" id="MEJ8639657.1"/>
    </source>
</evidence>
<comment type="caution">
    <text evidence="1">The sequence shown here is derived from an EMBL/GenBank/DDBJ whole genome shotgun (WGS) entry which is preliminary data.</text>
</comment>
<protein>
    <submittedName>
        <fullName evidence="1">Uncharacterized protein</fullName>
    </submittedName>
</protein>
<name>A0ACC6Q975_9ACTN</name>
<sequence length="62" mass="6863">MAGGAVLPAHIPRHFYGVVWTLLHLIETGPNLVVTTAPEPDANEWHQRLYDRAVFGGLISRT</sequence>
<gene>
    <name evidence="1" type="ORF">WKI67_40600</name>
</gene>
<dbReference type="Proteomes" id="UP001377168">
    <property type="component" value="Unassembled WGS sequence"/>
</dbReference>
<accession>A0ACC6Q975</accession>
<proteinExistence type="predicted"/>
<keyword evidence="2" id="KW-1185">Reference proteome</keyword>
<organism evidence="1 2">
    <name type="scientific">Streptomyces achmelvichensis</name>
    <dbReference type="NCBI Taxonomy" id="3134111"/>
    <lineage>
        <taxon>Bacteria</taxon>
        <taxon>Bacillati</taxon>
        <taxon>Actinomycetota</taxon>
        <taxon>Actinomycetes</taxon>
        <taxon>Kitasatosporales</taxon>
        <taxon>Streptomycetaceae</taxon>
        <taxon>Streptomyces</taxon>
    </lineage>
</organism>
<dbReference type="EMBL" id="JBBKAJ010000022">
    <property type="protein sequence ID" value="MEJ8639657.1"/>
    <property type="molecule type" value="Genomic_DNA"/>
</dbReference>
<evidence type="ECO:0000313" key="2">
    <source>
        <dbReference type="Proteomes" id="UP001377168"/>
    </source>
</evidence>
<reference evidence="1" key="1">
    <citation type="submission" date="2024-03" db="EMBL/GenBank/DDBJ databases">
        <title>Novel Streptomyces species of biotechnological and ecological value are a feature of Machair soil.</title>
        <authorList>
            <person name="Prole J.R."/>
            <person name="Goodfellow M."/>
            <person name="Allenby N."/>
            <person name="Ward A.C."/>
        </authorList>
    </citation>
    <scope>NUCLEOTIDE SEQUENCE</scope>
    <source>
        <strain evidence="1">MS2.AVA.5</strain>
    </source>
</reference>